<evidence type="ECO:0000256" key="1">
    <source>
        <dbReference type="ARBA" id="ARBA00004141"/>
    </source>
</evidence>
<evidence type="ECO:0000313" key="9">
    <source>
        <dbReference type="Proteomes" id="UP000251617"/>
    </source>
</evidence>
<gene>
    <name evidence="8" type="ORF">C1S65_26465</name>
</gene>
<evidence type="ECO:0000259" key="7">
    <source>
        <dbReference type="Pfam" id="PF00324"/>
    </source>
</evidence>
<sequence length="458" mass="49539">MQDNGLKQSLKQRHITMIALGGVIGAGLFVGSGSLIASAGPAAILSYVIGGIIVTLVMFMLGEMASRNPDAGSFSTYANTYLGNWAGFTVGWLYWLKSMMTITLEAVLLGAILNDFMPWLPIWIGAFIMLVTLIASNAYSVRSFAEVEYWLAALKVVTILIFMLLGASILLGWQENIPAPGLVNLTDHGGFMPNGLSPVMAGVIVAIFSLGGSEIAAVAAGESENPRRNVIRAIKSVIVRVMLFYVGSVSILVLCLSWTDKANLASPYVALFTLAGFKGAAVAMKLVLFVSFMSVMNSFMFSNSRMLFSLSQRGHAPALFARTNAKGVPINALALAFCICVTILTLHFISGGDLFLTLARSTGAFIIFVWIFIIFAHVGMRLKTRHEVVDPTSFRAWGFPLTNVIALLALVSVLATQAIDPATRFQFWLVLVTLLVIVAAYFMVRKRRGGEVRELART</sequence>
<accession>A0AAD0PI62</accession>
<feature type="transmembrane region" description="Helical" evidence="6">
    <location>
        <begin position="355"/>
        <end position="376"/>
    </location>
</feature>
<dbReference type="GO" id="GO:0006865">
    <property type="term" value="P:amino acid transport"/>
    <property type="evidence" value="ECO:0007669"/>
    <property type="project" value="InterPro"/>
</dbReference>
<feature type="transmembrane region" description="Helical" evidence="6">
    <location>
        <begin position="74"/>
        <end position="96"/>
    </location>
</feature>
<protein>
    <submittedName>
        <fullName evidence="8">GABA permease</fullName>
    </submittedName>
</protein>
<dbReference type="PANTHER" id="PTHR43495">
    <property type="entry name" value="GABA PERMEASE"/>
    <property type="match status" value="1"/>
</dbReference>
<feature type="transmembrane region" description="Helical" evidence="6">
    <location>
        <begin position="279"/>
        <end position="301"/>
    </location>
</feature>
<dbReference type="EMBL" id="CP030750">
    <property type="protein sequence ID" value="AXA27487.1"/>
    <property type="molecule type" value="Genomic_DNA"/>
</dbReference>
<name>A0AAD0PI62_PSEPU</name>
<evidence type="ECO:0000256" key="5">
    <source>
        <dbReference type="ARBA" id="ARBA00023136"/>
    </source>
</evidence>
<dbReference type="PIRSF" id="PIRSF006060">
    <property type="entry name" value="AA_transporter"/>
    <property type="match status" value="1"/>
</dbReference>
<dbReference type="Proteomes" id="UP000251617">
    <property type="component" value="Chromosome"/>
</dbReference>
<feature type="transmembrane region" description="Helical" evidence="6">
    <location>
        <begin position="42"/>
        <end position="62"/>
    </location>
</feature>
<dbReference type="RefSeq" id="WP_112899509.1">
    <property type="nucleotide sequence ID" value="NZ_CP030750.1"/>
</dbReference>
<keyword evidence="5 6" id="KW-0472">Membrane</keyword>
<evidence type="ECO:0000256" key="6">
    <source>
        <dbReference type="SAM" id="Phobius"/>
    </source>
</evidence>
<comment type="subcellular location">
    <subcellularLocation>
        <location evidence="1">Membrane</location>
        <topology evidence="1">Multi-pass membrane protein</topology>
    </subcellularLocation>
</comment>
<evidence type="ECO:0000256" key="2">
    <source>
        <dbReference type="ARBA" id="ARBA00022448"/>
    </source>
</evidence>
<feature type="transmembrane region" description="Helical" evidence="6">
    <location>
        <begin position="199"/>
        <end position="220"/>
    </location>
</feature>
<proteinExistence type="predicted"/>
<feature type="domain" description="Amino acid permease/ SLC12A" evidence="7">
    <location>
        <begin position="14"/>
        <end position="444"/>
    </location>
</feature>
<dbReference type="GO" id="GO:0016020">
    <property type="term" value="C:membrane"/>
    <property type="evidence" value="ECO:0007669"/>
    <property type="project" value="UniProtKB-SubCell"/>
</dbReference>
<feature type="transmembrane region" description="Helical" evidence="6">
    <location>
        <begin position="149"/>
        <end position="173"/>
    </location>
</feature>
<dbReference type="PROSITE" id="PS00218">
    <property type="entry name" value="AMINO_ACID_PERMEASE_1"/>
    <property type="match status" value="1"/>
</dbReference>
<feature type="transmembrane region" description="Helical" evidence="6">
    <location>
        <begin position="330"/>
        <end position="349"/>
    </location>
</feature>
<feature type="transmembrane region" description="Helical" evidence="6">
    <location>
        <begin position="397"/>
        <end position="419"/>
    </location>
</feature>
<dbReference type="InterPro" id="IPR004840">
    <property type="entry name" value="Amino_acid_permease_CS"/>
</dbReference>
<feature type="transmembrane region" description="Helical" evidence="6">
    <location>
        <begin position="425"/>
        <end position="444"/>
    </location>
</feature>
<feature type="transmembrane region" description="Helical" evidence="6">
    <location>
        <begin position="15"/>
        <end position="36"/>
    </location>
</feature>
<keyword evidence="2" id="KW-0813">Transport</keyword>
<keyword evidence="3 6" id="KW-0812">Transmembrane</keyword>
<evidence type="ECO:0000256" key="4">
    <source>
        <dbReference type="ARBA" id="ARBA00022989"/>
    </source>
</evidence>
<dbReference type="FunFam" id="1.20.1740.10:FF:000001">
    <property type="entry name" value="Amino acid permease"/>
    <property type="match status" value="1"/>
</dbReference>
<dbReference type="InterPro" id="IPR004841">
    <property type="entry name" value="AA-permease/SLC12A_dom"/>
</dbReference>
<evidence type="ECO:0000256" key="3">
    <source>
        <dbReference type="ARBA" id="ARBA00022692"/>
    </source>
</evidence>
<feature type="transmembrane region" description="Helical" evidence="6">
    <location>
        <begin position="241"/>
        <end position="259"/>
    </location>
</feature>
<keyword evidence="4 6" id="KW-1133">Transmembrane helix</keyword>
<dbReference type="Pfam" id="PF00324">
    <property type="entry name" value="AA_permease"/>
    <property type="match status" value="1"/>
</dbReference>
<reference evidence="8 9" key="1">
    <citation type="submission" date="2018-06" db="EMBL/GenBank/DDBJ databases">
        <title>The genome of Pseudomonas putida NX-1, a lignin degrader.</title>
        <authorList>
            <person name="Xu Z."/>
        </authorList>
    </citation>
    <scope>NUCLEOTIDE SEQUENCE [LARGE SCALE GENOMIC DNA]</scope>
    <source>
        <strain evidence="8 9">NX-1</strain>
    </source>
</reference>
<evidence type="ECO:0000313" key="8">
    <source>
        <dbReference type="EMBL" id="AXA27487.1"/>
    </source>
</evidence>
<dbReference type="PANTHER" id="PTHR43495:SF5">
    <property type="entry name" value="GAMMA-AMINOBUTYRIC ACID PERMEASE"/>
    <property type="match status" value="1"/>
</dbReference>
<organism evidence="8 9">
    <name type="scientific">Pseudomonas putida</name>
    <name type="common">Arthrobacter siderocapsulatus</name>
    <dbReference type="NCBI Taxonomy" id="303"/>
    <lineage>
        <taxon>Bacteria</taxon>
        <taxon>Pseudomonadati</taxon>
        <taxon>Pseudomonadota</taxon>
        <taxon>Gammaproteobacteria</taxon>
        <taxon>Pseudomonadales</taxon>
        <taxon>Pseudomonadaceae</taxon>
        <taxon>Pseudomonas</taxon>
    </lineage>
</organism>
<feature type="transmembrane region" description="Helical" evidence="6">
    <location>
        <begin position="116"/>
        <end position="137"/>
    </location>
</feature>
<dbReference type="Gene3D" id="1.20.1740.10">
    <property type="entry name" value="Amino acid/polyamine transporter I"/>
    <property type="match status" value="1"/>
</dbReference>
<dbReference type="AlphaFoldDB" id="A0AAD0PI62"/>
<dbReference type="GO" id="GO:0055085">
    <property type="term" value="P:transmembrane transport"/>
    <property type="evidence" value="ECO:0007669"/>
    <property type="project" value="InterPro"/>
</dbReference>